<dbReference type="SUPFAM" id="SSF56349">
    <property type="entry name" value="DNA breaking-rejoining enzymes"/>
    <property type="match status" value="1"/>
</dbReference>
<dbReference type="EMBL" id="LSRX01000692">
    <property type="protein sequence ID" value="OLP90855.1"/>
    <property type="molecule type" value="Genomic_DNA"/>
</dbReference>
<dbReference type="PROSITE" id="PS50878">
    <property type="entry name" value="RT_POL"/>
    <property type="match status" value="1"/>
</dbReference>
<evidence type="ECO:0000256" key="2">
    <source>
        <dbReference type="SAM" id="MobiDB-lite"/>
    </source>
</evidence>
<organism evidence="4 5">
    <name type="scientific">Symbiodinium microadriaticum</name>
    <name type="common">Dinoflagellate</name>
    <name type="synonym">Zooxanthella microadriatica</name>
    <dbReference type="NCBI Taxonomy" id="2951"/>
    <lineage>
        <taxon>Eukaryota</taxon>
        <taxon>Sar</taxon>
        <taxon>Alveolata</taxon>
        <taxon>Dinophyceae</taxon>
        <taxon>Suessiales</taxon>
        <taxon>Symbiodiniaceae</taxon>
        <taxon>Symbiodinium</taxon>
    </lineage>
</organism>
<name>A0A1Q9D6R0_SYMMI</name>
<dbReference type="Proteomes" id="UP000186817">
    <property type="component" value="Unassembled WGS sequence"/>
</dbReference>
<dbReference type="Pfam" id="PF00078">
    <property type="entry name" value="RVT_1"/>
    <property type="match status" value="1"/>
</dbReference>
<feature type="region of interest" description="Disordered" evidence="2">
    <location>
        <begin position="1192"/>
        <end position="1242"/>
    </location>
</feature>
<dbReference type="PANTHER" id="PTHR19446">
    <property type="entry name" value="REVERSE TRANSCRIPTASES"/>
    <property type="match status" value="1"/>
</dbReference>
<feature type="compositionally biased region" description="Acidic residues" evidence="2">
    <location>
        <begin position="1226"/>
        <end position="1242"/>
    </location>
</feature>
<sequence length="3079" mass="341952">MAGQVCRRSGLQVLWAWAWAIVWVCRPLSFERQLPLASVNAGFEERFLMWREAAKQRPVPNRPPYIACTEAASVRAATCRRLLRIWPGGPVEDFRCVVGGLSGFDSLEALAKAQVGVRRVTLFDINETQLLYGELILELLCLASSRDAFLASLFGRSERKFSRVLGASNMMDFLDLPVDRDIESSIVCQLPAKLQGLYRTVFTCISTPCGWPVAWPSFGQHELLPKRRNCVASLTKSQRRLGGQKNEAFHINECGWLREEMSYCRLRALLMDLRASGSLSFQRMNLKDMHPTDGPTVLFISNIDGSPQFLDELALANLRQGLSRGHGGTLLLSTRRAEWLAEAPAGAEDGAGATAPAAGPAFAELPPVQLPAAYPDYPAFMERNATMALPELRFFFLADHLMRNHPNRRVSTAKYNAQRRSRGNQDPGDLYAYVYVQLEEGPAARLDAAYTALAELWNRGVPENDVSWLAHVGSFQDPPRHVCLQHLDRMFRSSLRRHLDANSADHMADYTVDYIRGLDLFYIPTLLALFPLLDDDGRREFQQWFLAYSSRQLDTEPSSSSRADLDAAFCDQEADEQGDLNVDLVPEGSLVGRGTFQRRLTPSPVSWAQLHSALASLPRNKALPPGVAPSRLWCIAADILADKYLPILNGWLADMSVPPPEEWHVADLCLIPKPSKPLTGPEALCPISLIHPVSKALSIILNNHIKPQLWRLVADLPQMAYLENRSVQDTLDRASAHCTRVRAVLRAQRQKIHLRRQGHRPAECRGGVLLSIDLRQAFDVMPRSRLKEAMDLAQVDLAAQHVILQLHAHACLRIAHGNQTASLDTANGVRQGCCLAPSLCVLYTGLILTYIRRQVDMDDSTVFADDFFFHWMIDGVAKLDRALKHIVFVLETLESFGMSISPGKSAVLVGLRGSKAGSALRKHVIRDPRKGAVLSYQSMEALTLKDVTSRYPYLPEQLCAVAVSADWQHLAHVKAQHAEAFMFHSAVLKWLEGRTTSILSPCQFCGTDFKVMESHMKDALRQEIQDVTSQEILAAADQANLLSAMMRRSSGALDKPAPSDPGQGSTGPSTPSAPPGEAGVATTPGPEPVPTETDRDKRAAESANPEGKGNGDQEKWPKPSAKGNARTSEAGWQRDHSQASTRRRGSSLGPPPVEGAPAWAPQLFAEGGRANLGSEQMHHLLSLAGRGPKRLGDLGSSTATAARASSATKLGATPKARTAASPLGDLPEEEEELDDAEPEDAADQGDVLSRLLAQQTKILTQLAKKSRDPLHGLLSGSAAEDDSKLPGVKGMAARQLMIEQFAAHPDRVVLQVRARLAAARRKSVSELEPRDMYYHFAETVPLGTYKTLTYFSFLLAEMWEAAERGQAAEMISLLALGLVFAEQVANEQGHTRLGWLLTGRQDPPFAQVEQRRAPRPEVPHGMLADPRWIAANLAYLRDSDLISERTNKSQQPPAAPSNPNANRDDPNGKGRRGQRKQEGNGLVWVAGARLERWAAVWLRLGRGPKSGLGAGEPTSAPELNFEEAPKFVANRCGLFAVYKSEAVDRQILNPIPENSRSFSVSEATHTLAHSSLLCQLYIPRNQALTISSDDLTDFYHGFLVDASHAARNHLHGVFKGEEFAGWNCFRAELLGTDVVGCFRTLAMGTNYAVEVAQHAHGVLLYRAGCLREHERVAYRSVFPKGPGFDMLCIDDHVFLLLVNLSEVGRTPSPNRRDAKLFAQAGEAYLRAGLRVSAKKKVRNVTQATVLGGELDGLRGDLAAPRLRTAALGGLTFQLVLLGYCTKDLLQCIVGCWVFICMFRRPFMCLMTQVYHEMKNRAGNEVFKLSHDARQELLMLVLLSPCMFTDLRAPPLDRIFCTDASGYAAGACHSYISRSACLDLLRYADHKGYHTALLPKSAELSARLGDQDGFTTLHQDLPPQLDEGVIFDFMDVFQGEGSLTQVAVEMGLRVHPGFNIMDGQGYDILSSACFDQDAIFDLRELSYRSLIKHLAKVSPDHRYLAAVKLADDRKGPTAGWASGLSVVVANRRSHLFQDFRSWAELEFDCSFDQLCSSGLLLGTVLVAYGKFLFYGGSPKYVFSETINACTDHFKHYRQFFASAWAVLTRWQEEEPGERSMVLPVSVFKAAVTLALLWSWPLFAAGLLLGFNGLLRPKEFLLLRRRDLILPRDVLSDLPLAYVRILGAKTRRYMQRQHAKISDALTVTFLSALFSDFLPDEPLFNCSPFVFRSRWNAVFRHLGVSVSEGPTGVTPKCLRGSGATWMYQLTEDIPRIQWRGRWQQRRTLEYYLQDVAGQLLLADLAESHRSQICELASGQRFVFADVEFLSTARPQAAEGDHQEHSCAAASEEWKEPAAKRDDDNEEENDVEAADKPSGTPQMPKTFQVRVEPRSSGAGAPEKRFKGRLAPVVHKFLLARLMERRQSISATDRVALAMRDAAAFEEAVRKEATVEVDRFQLRASFDIGDEELVDMKRRCITKQSSELASRIFIVVAGYNVKHVASAASEQGPTPAEVQEERMLNSWQLFPIHPPTAQSIQCQVFQEASRLGYSAALFCGIWTAMMTCTIYWTVDIPVSMLTATYRNGKLVTSYYLILYSCLASMRGQSSYPAIQSGLDQLLRVFNSLTYGARYSRTWMPIDFLLVACLLHGEFLEGCFNISGARVSVDWVATVANMNSADTLTLARTMRKRLFDDLKQRMAGEIVWYWLGSEACALLCFACFQVSSSAEMNAAAANEDQQDTVLLQKKLRLPQERMFSLVGRQLRITPVLFDFHQLLCAKNRDYAATHRINAALTVRLKKYIDARLTGTRRGSFMGPLSPASISDQGSAVWVFAVNSALTWLRINSERVKWKASLQVLEAALPEELLRVLYHTARTPTLVQHDLFSKIKISSSHAMEDLCRLARAAPSVTSQSYGGYEAVHEQHILAGDAIFEVGAVASSMYMCESGKLRYSMDVEIAGGIKAFKAALSLVTPHDGLNKNRVPGLLKILNKDSQILAIKSEDFGRVVQQVIYARYFIHEMNQTVINTDLPPDQMPKRSRLRFEEPRREQQSCFLQDASGRDAYLHVRAERWFSNRVPAGQTVVERQ</sequence>
<feature type="region of interest" description="Disordered" evidence="2">
    <location>
        <begin position="1049"/>
        <end position="1162"/>
    </location>
</feature>
<feature type="compositionally biased region" description="Basic and acidic residues" evidence="2">
    <location>
        <begin position="2345"/>
        <end position="2356"/>
    </location>
</feature>
<feature type="region of interest" description="Disordered" evidence="2">
    <location>
        <begin position="1445"/>
        <end position="1480"/>
    </location>
</feature>
<evidence type="ECO:0000313" key="5">
    <source>
        <dbReference type="Proteomes" id="UP000186817"/>
    </source>
</evidence>
<dbReference type="OrthoDB" id="421488at2759"/>
<feature type="domain" description="Reverse transcriptase" evidence="3">
    <location>
        <begin position="652"/>
        <end position="920"/>
    </location>
</feature>
<keyword evidence="1" id="KW-0233">DNA recombination</keyword>
<dbReference type="GO" id="GO:0015074">
    <property type="term" value="P:DNA integration"/>
    <property type="evidence" value="ECO:0007669"/>
    <property type="project" value="InterPro"/>
</dbReference>
<reference evidence="4 5" key="1">
    <citation type="submission" date="2016-02" db="EMBL/GenBank/DDBJ databases">
        <title>Genome analysis of coral dinoflagellate symbionts highlights evolutionary adaptations to a symbiotic lifestyle.</title>
        <authorList>
            <person name="Aranda M."/>
            <person name="Li Y."/>
            <person name="Liew Y.J."/>
            <person name="Baumgarten S."/>
            <person name="Simakov O."/>
            <person name="Wilson M."/>
            <person name="Piel J."/>
            <person name="Ashoor H."/>
            <person name="Bougouffa S."/>
            <person name="Bajic V.B."/>
            <person name="Ryu T."/>
            <person name="Ravasi T."/>
            <person name="Bayer T."/>
            <person name="Micklem G."/>
            <person name="Kim H."/>
            <person name="Bhak J."/>
            <person name="Lajeunesse T.C."/>
            <person name="Voolstra C.R."/>
        </authorList>
    </citation>
    <scope>NUCLEOTIDE SEQUENCE [LARGE SCALE GENOMIC DNA]</scope>
    <source>
        <strain evidence="4 5">CCMP2467</strain>
    </source>
</reference>
<feature type="compositionally biased region" description="Low complexity" evidence="2">
    <location>
        <begin position="1060"/>
        <end position="1084"/>
    </location>
</feature>
<dbReference type="InterPro" id="IPR011010">
    <property type="entry name" value="DNA_brk_join_enz"/>
</dbReference>
<evidence type="ECO:0000256" key="1">
    <source>
        <dbReference type="ARBA" id="ARBA00023172"/>
    </source>
</evidence>
<proteinExistence type="predicted"/>
<protein>
    <submittedName>
        <fullName evidence="4">LINE-1 retrotransposable element ORF2 protein</fullName>
    </submittedName>
</protein>
<accession>A0A1Q9D6R0</accession>
<dbReference type="GO" id="GO:0003677">
    <property type="term" value="F:DNA binding"/>
    <property type="evidence" value="ECO:0007669"/>
    <property type="project" value="InterPro"/>
</dbReference>
<keyword evidence="5" id="KW-1185">Reference proteome</keyword>
<comment type="caution">
    <text evidence="4">The sequence shown here is derived from an EMBL/GenBank/DDBJ whole genome shotgun (WGS) entry which is preliminary data.</text>
</comment>
<dbReference type="GO" id="GO:0006310">
    <property type="term" value="P:DNA recombination"/>
    <property type="evidence" value="ECO:0007669"/>
    <property type="project" value="UniProtKB-KW"/>
</dbReference>
<gene>
    <name evidence="4" type="primary">Pol</name>
    <name evidence="4" type="ORF">AK812_SmicGene27553</name>
</gene>
<evidence type="ECO:0000259" key="3">
    <source>
        <dbReference type="PROSITE" id="PS50878"/>
    </source>
</evidence>
<feature type="compositionally biased region" description="Low complexity" evidence="2">
    <location>
        <begin position="1449"/>
        <end position="1461"/>
    </location>
</feature>
<feature type="compositionally biased region" description="Low complexity" evidence="2">
    <location>
        <begin position="1196"/>
        <end position="1208"/>
    </location>
</feature>
<feature type="region of interest" description="Disordered" evidence="2">
    <location>
        <begin position="2328"/>
        <end position="2378"/>
    </location>
</feature>
<dbReference type="InterPro" id="IPR000477">
    <property type="entry name" value="RT_dom"/>
</dbReference>
<dbReference type="InterPro" id="IPR013762">
    <property type="entry name" value="Integrase-like_cat_sf"/>
</dbReference>
<dbReference type="Gene3D" id="1.10.443.10">
    <property type="entry name" value="Intergrase catalytic core"/>
    <property type="match status" value="1"/>
</dbReference>
<evidence type="ECO:0000313" key="4">
    <source>
        <dbReference type="EMBL" id="OLP90855.1"/>
    </source>
</evidence>